<organism evidence="1 2">
    <name type="scientific">Candidatus Raymondbacteria bacterium RIFOXYD12_FULL_49_13</name>
    <dbReference type="NCBI Taxonomy" id="1817890"/>
    <lineage>
        <taxon>Bacteria</taxon>
        <taxon>Raymondiibacteriota</taxon>
    </lineage>
</organism>
<comment type="caution">
    <text evidence="1">The sequence shown here is derived from an EMBL/GenBank/DDBJ whole genome shotgun (WGS) entry which is preliminary data.</text>
</comment>
<reference evidence="1 2" key="1">
    <citation type="journal article" date="2016" name="Nat. Commun.">
        <title>Thousands of microbial genomes shed light on interconnected biogeochemical processes in an aquifer system.</title>
        <authorList>
            <person name="Anantharaman K."/>
            <person name="Brown C.T."/>
            <person name="Hug L.A."/>
            <person name="Sharon I."/>
            <person name="Castelle C.J."/>
            <person name="Probst A.J."/>
            <person name="Thomas B.C."/>
            <person name="Singh A."/>
            <person name="Wilkins M.J."/>
            <person name="Karaoz U."/>
            <person name="Brodie E.L."/>
            <person name="Williams K.H."/>
            <person name="Hubbard S.S."/>
            <person name="Banfield J.F."/>
        </authorList>
    </citation>
    <scope>NUCLEOTIDE SEQUENCE [LARGE SCALE GENOMIC DNA]</scope>
</reference>
<proteinExistence type="predicted"/>
<accession>A0A1F7FH58</accession>
<dbReference type="EMBL" id="MFYX01000044">
    <property type="protein sequence ID" value="OGK05931.1"/>
    <property type="molecule type" value="Genomic_DNA"/>
</dbReference>
<dbReference type="AlphaFoldDB" id="A0A1F7FH58"/>
<dbReference type="InterPro" id="IPR008929">
    <property type="entry name" value="Chondroitin_lyas"/>
</dbReference>
<dbReference type="Proteomes" id="UP000179243">
    <property type="component" value="Unassembled WGS sequence"/>
</dbReference>
<sequence>MAFIVTALTCHTLSAVTSENYIRLLEKWNPTARKWTHEVQGNDGLVYFGTGGHENWAMQAHCTAFAGIAVLATAPELDENYAGETREQLRQRALKMLRYILHTHKSGDITCTTGQSWGYSWISGLALERMSHAFTALKPWLTDDDRQRMRDLLVAECDFLLKDYPVVGAIDAATDKNKPESNIWNGAMLYRTAVLYPDAPHAAKYREKASSLLLNGISIPSDATSEILYSGCQLKQWHIGPNYTENYGLNHHGYLNIGYMEICLSNIAMLHFFCLDNGIPVPEELYHHCDKLWELTKSLTFDDGRLWRIGGDTRMRYCYCQDYALPVWLMITDRFGDPDAAKFEDGWFNVIAREQNGNPDGAFLSDRLAKLRDTSPFYYCRLEGDRVVSMSLGAYYRRLLARKKKPTQPTSLSALKAWSDEFHGAAMVRGQRRLASWVWKSAQCPCGTVVPADRSDMVEWQWNLAGLIKGTGCKFEVTPDKKYVLHTFEGGFATCGSYRWNASDNPGEGSSLEEVGLAHTAMVALPDDATTVILQYATATRPVFINQVLGLNYNIPNDVFNRGIRTYRFKGKNRKIIGAGTSDNPAHEILACGKDLQIDGRVNVSVIYGANGVSLFRPGARNAMMAHSTPMKFSGAGASLYCDVISIPAQDTQRYYNTNEVLYDIGAVIGVDFCATAVSRIKPDSLLKVVEVTCADQCRYVVAANFSDSPEQGVIPFSDEFKNLCGKGATAGKDGIQLDLPAGEVIVLKLKTKP</sequence>
<name>A0A1F7FH58_UNCRA</name>
<evidence type="ECO:0000313" key="1">
    <source>
        <dbReference type="EMBL" id="OGK05931.1"/>
    </source>
</evidence>
<gene>
    <name evidence="1" type="ORF">A2519_04850</name>
</gene>
<evidence type="ECO:0000313" key="2">
    <source>
        <dbReference type="Proteomes" id="UP000179243"/>
    </source>
</evidence>
<protein>
    <submittedName>
        <fullName evidence="1">Uncharacterized protein</fullName>
    </submittedName>
</protein>
<dbReference type="Gene3D" id="1.50.10.100">
    <property type="entry name" value="Chondroitin AC/alginate lyase"/>
    <property type="match status" value="1"/>
</dbReference>